<dbReference type="InterPro" id="IPR010152">
    <property type="entry name" value="CRISPR-assoc_prot_Cas2_sub"/>
</dbReference>
<dbReference type="Pfam" id="PF09707">
    <property type="entry name" value="Cas_Cas2CT1978"/>
    <property type="match status" value="1"/>
</dbReference>
<evidence type="ECO:0000313" key="1">
    <source>
        <dbReference type="EMBL" id="MDQ0507279.1"/>
    </source>
</evidence>
<evidence type="ECO:0000313" key="2">
    <source>
        <dbReference type="Proteomes" id="UP001241747"/>
    </source>
</evidence>
<dbReference type="Proteomes" id="UP001241747">
    <property type="component" value="Unassembled WGS sequence"/>
</dbReference>
<protein>
    <submittedName>
        <fullName evidence="1">CRISPR-associated protein Cas2</fullName>
    </submittedName>
</protein>
<name>A0ABU0LJH1_XANAG</name>
<accession>A0ABU0LJH1</accession>
<gene>
    <name evidence="1" type="ORF">QOZ94_004100</name>
</gene>
<organism evidence="1 2">
    <name type="scientific">Xanthobacter agilis</name>
    <dbReference type="NCBI Taxonomy" id="47492"/>
    <lineage>
        <taxon>Bacteria</taxon>
        <taxon>Pseudomonadati</taxon>
        <taxon>Pseudomonadota</taxon>
        <taxon>Alphaproteobacteria</taxon>
        <taxon>Hyphomicrobiales</taxon>
        <taxon>Xanthobacteraceae</taxon>
        <taxon>Xanthobacter</taxon>
    </lineage>
</organism>
<keyword evidence="2" id="KW-1185">Reference proteome</keyword>
<reference evidence="1 2" key="1">
    <citation type="submission" date="2023-07" db="EMBL/GenBank/DDBJ databases">
        <title>Genomic Encyclopedia of Type Strains, Phase IV (KMG-IV): sequencing the most valuable type-strain genomes for metagenomic binning, comparative biology and taxonomic classification.</title>
        <authorList>
            <person name="Goeker M."/>
        </authorList>
    </citation>
    <scope>NUCLEOTIDE SEQUENCE [LARGE SCALE GENOMIC DNA]</scope>
    <source>
        <strain evidence="1 2">DSM 3770</strain>
    </source>
</reference>
<sequence>MTVVITRDVPGRTRGFLASIMPEPAPGVYAAADLSKAVRERLWAVVADWHGATAQGSVVQGSVVMIWRDDKQPGGLGLATLGTPPRRLADLDGVLVSVW</sequence>
<dbReference type="NCBIfam" id="TIGR01873">
    <property type="entry name" value="cas_CT1978"/>
    <property type="match status" value="1"/>
</dbReference>
<dbReference type="EMBL" id="JAUSVY010000015">
    <property type="protein sequence ID" value="MDQ0507279.1"/>
    <property type="molecule type" value="Genomic_DNA"/>
</dbReference>
<proteinExistence type="predicted"/>
<dbReference type="RefSeq" id="WP_237346974.1">
    <property type="nucleotide sequence ID" value="NZ_JABWGX010000026.1"/>
</dbReference>
<comment type="caution">
    <text evidence="1">The sequence shown here is derived from an EMBL/GenBank/DDBJ whole genome shotgun (WGS) entry which is preliminary data.</text>
</comment>
<dbReference type="Gene3D" id="3.30.70.240">
    <property type="match status" value="1"/>
</dbReference>